<name>A0A6J3KQT9_9HYME</name>
<dbReference type="Proteomes" id="UP000504631">
    <property type="component" value="Unplaced"/>
</dbReference>
<keyword evidence="1" id="KW-1185">Reference proteome</keyword>
<dbReference type="GeneID" id="117236545"/>
<dbReference type="RefSeq" id="XP_033355497.1">
    <property type="nucleotide sequence ID" value="XM_033499606.1"/>
</dbReference>
<accession>A0A6J3KQT9</accession>
<organism evidence="1 2">
    <name type="scientific">Bombus vosnesenskii</name>
    <dbReference type="NCBI Taxonomy" id="207650"/>
    <lineage>
        <taxon>Eukaryota</taxon>
        <taxon>Metazoa</taxon>
        <taxon>Ecdysozoa</taxon>
        <taxon>Arthropoda</taxon>
        <taxon>Hexapoda</taxon>
        <taxon>Insecta</taxon>
        <taxon>Pterygota</taxon>
        <taxon>Neoptera</taxon>
        <taxon>Endopterygota</taxon>
        <taxon>Hymenoptera</taxon>
        <taxon>Apocrita</taxon>
        <taxon>Aculeata</taxon>
        <taxon>Apoidea</taxon>
        <taxon>Anthophila</taxon>
        <taxon>Apidae</taxon>
        <taxon>Bombus</taxon>
        <taxon>Pyrobombus</taxon>
    </lineage>
</organism>
<sequence length="103" mass="11592">MRIIVGDVLQAESIISWEETKDEPIAEESREECSFSCSVHNSRSTTPASRSFAVFQTLRSVHNEQSQLPYVSFPQGNLELRDLQFKSMVNLSLNEIQGPGCKT</sequence>
<dbReference type="AlphaFoldDB" id="A0A6J3KQT9"/>
<gene>
    <name evidence="2" type="primary">LOC117236545</name>
</gene>
<dbReference type="KEGG" id="bvk:117236545"/>
<proteinExistence type="predicted"/>
<evidence type="ECO:0000313" key="2">
    <source>
        <dbReference type="RefSeq" id="XP_033355497.1"/>
    </source>
</evidence>
<protein>
    <submittedName>
        <fullName evidence="2">Uncharacterized protein LOC117236545</fullName>
    </submittedName>
</protein>
<reference evidence="2" key="1">
    <citation type="submission" date="2025-08" db="UniProtKB">
        <authorList>
            <consortium name="RefSeq"/>
        </authorList>
    </citation>
    <scope>IDENTIFICATION</scope>
    <source>
        <tissue evidence="2">Muscle</tissue>
    </source>
</reference>
<evidence type="ECO:0000313" key="1">
    <source>
        <dbReference type="Proteomes" id="UP000504631"/>
    </source>
</evidence>